<dbReference type="AlphaFoldDB" id="A0A4E0QTK3"/>
<evidence type="ECO:0000313" key="2">
    <source>
        <dbReference type="Proteomes" id="UP000230066"/>
    </source>
</evidence>
<keyword evidence="2" id="KW-1185">Reference proteome</keyword>
<organism evidence="1 2">
    <name type="scientific">Fasciola hepatica</name>
    <name type="common">Liver fluke</name>
    <dbReference type="NCBI Taxonomy" id="6192"/>
    <lineage>
        <taxon>Eukaryota</taxon>
        <taxon>Metazoa</taxon>
        <taxon>Spiralia</taxon>
        <taxon>Lophotrochozoa</taxon>
        <taxon>Platyhelminthes</taxon>
        <taxon>Trematoda</taxon>
        <taxon>Digenea</taxon>
        <taxon>Plagiorchiida</taxon>
        <taxon>Echinostomata</taxon>
        <taxon>Echinostomatoidea</taxon>
        <taxon>Fasciolidae</taxon>
        <taxon>Fasciola</taxon>
    </lineage>
</organism>
<evidence type="ECO:0000313" key="1">
    <source>
        <dbReference type="EMBL" id="THD18153.1"/>
    </source>
</evidence>
<protein>
    <submittedName>
        <fullName evidence="1">Uncharacterized protein</fullName>
    </submittedName>
</protein>
<accession>A0A4E0QTK3</accession>
<proteinExistence type="predicted"/>
<dbReference type="Proteomes" id="UP000230066">
    <property type="component" value="Unassembled WGS sequence"/>
</dbReference>
<reference evidence="1" key="1">
    <citation type="submission" date="2019-03" db="EMBL/GenBank/DDBJ databases">
        <title>Improved annotation for the trematode Fasciola hepatica.</title>
        <authorList>
            <person name="Choi Y.-J."/>
            <person name="Martin J."/>
            <person name="Mitreva M."/>
        </authorList>
    </citation>
    <scope>NUCLEOTIDE SEQUENCE [LARGE SCALE GENOMIC DNA]</scope>
</reference>
<name>A0A4E0QTK3_FASHE</name>
<gene>
    <name evidence="1" type="ORF">D915_010848</name>
</gene>
<comment type="caution">
    <text evidence="1">The sequence shown here is derived from an EMBL/GenBank/DDBJ whole genome shotgun (WGS) entry which is preliminary data.</text>
</comment>
<dbReference type="EMBL" id="JXXN02015965">
    <property type="protein sequence ID" value="THD18153.1"/>
    <property type="molecule type" value="Genomic_DNA"/>
</dbReference>
<sequence>MASIFLATTIDPSEKYASAQTFLHQTTTYLLFALNKDFFLRCWSLRLPTGMCAHMFGFNKVTCFFPFN</sequence>